<dbReference type="InterPro" id="IPR022655">
    <property type="entry name" value="DUF1553"/>
</dbReference>
<gene>
    <name evidence="4" type="ordered locus">Sinac_2798</name>
</gene>
<feature type="domain" description="Cytochrome C Planctomycete-type" evidence="3">
    <location>
        <begin position="63"/>
        <end position="118"/>
    </location>
</feature>
<dbReference type="Pfam" id="PF07635">
    <property type="entry name" value="PSCyt1"/>
    <property type="match status" value="1"/>
</dbReference>
<dbReference type="OrthoDB" id="127107at2"/>
<dbReference type="GO" id="GO:0009055">
    <property type="term" value="F:electron transfer activity"/>
    <property type="evidence" value="ECO:0007669"/>
    <property type="project" value="InterPro"/>
</dbReference>
<dbReference type="GO" id="GO:0020037">
    <property type="term" value="F:heme binding"/>
    <property type="evidence" value="ECO:0007669"/>
    <property type="project" value="InterPro"/>
</dbReference>
<organism evidence="4 5">
    <name type="scientific">Singulisphaera acidiphila (strain ATCC BAA-1392 / DSM 18658 / VKM B-2454 / MOB10)</name>
    <dbReference type="NCBI Taxonomy" id="886293"/>
    <lineage>
        <taxon>Bacteria</taxon>
        <taxon>Pseudomonadati</taxon>
        <taxon>Planctomycetota</taxon>
        <taxon>Planctomycetia</taxon>
        <taxon>Isosphaerales</taxon>
        <taxon>Isosphaeraceae</taxon>
        <taxon>Singulisphaera</taxon>
    </lineage>
</organism>
<dbReference type="Pfam" id="PF07583">
    <property type="entry name" value="PSCyt2"/>
    <property type="match status" value="1"/>
</dbReference>
<name>L0DDZ5_SINAD</name>
<dbReference type="RefSeq" id="WP_015246241.1">
    <property type="nucleotide sequence ID" value="NC_019892.1"/>
</dbReference>
<keyword evidence="5" id="KW-1185">Reference proteome</keyword>
<evidence type="ECO:0008006" key="6">
    <source>
        <dbReference type="Google" id="ProtNLM"/>
    </source>
</evidence>
<proteinExistence type="predicted"/>
<dbReference type="eggNOG" id="COG2010">
    <property type="taxonomic scope" value="Bacteria"/>
</dbReference>
<dbReference type="AlphaFoldDB" id="L0DDZ5"/>
<dbReference type="SUPFAM" id="SSF46626">
    <property type="entry name" value="Cytochrome c"/>
    <property type="match status" value="1"/>
</dbReference>
<reference evidence="4 5" key="1">
    <citation type="submission" date="2012-02" db="EMBL/GenBank/DDBJ databases">
        <title>Complete sequence of chromosome of Singulisphaera acidiphila DSM 18658.</title>
        <authorList>
            <consortium name="US DOE Joint Genome Institute (JGI-PGF)"/>
            <person name="Lucas S."/>
            <person name="Copeland A."/>
            <person name="Lapidus A."/>
            <person name="Glavina del Rio T."/>
            <person name="Dalin E."/>
            <person name="Tice H."/>
            <person name="Bruce D."/>
            <person name="Goodwin L."/>
            <person name="Pitluck S."/>
            <person name="Peters L."/>
            <person name="Ovchinnikova G."/>
            <person name="Chertkov O."/>
            <person name="Kyrpides N."/>
            <person name="Mavromatis K."/>
            <person name="Ivanova N."/>
            <person name="Brettin T."/>
            <person name="Detter J.C."/>
            <person name="Han C."/>
            <person name="Larimer F."/>
            <person name="Land M."/>
            <person name="Hauser L."/>
            <person name="Markowitz V."/>
            <person name="Cheng J.-F."/>
            <person name="Hugenholtz P."/>
            <person name="Woyke T."/>
            <person name="Wu D."/>
            <person name="Tindall B."/>
            <person name="Pomrenke H."/>
            <person name="Brambilla E."/>
            <person name="Klenk H.-P."/>
            <person name="Eisen J.A."/>
        </authorList>
    </citation>
    <scope>NUCLEOTIDE SEQUENCE [LARGE SCALE GENOMIC DNA]</scope>
    <source>
        <strain evidence="5">ATCC BAA-1392 / DSM 18658 / VKM B-2454 / MOB10</strain>
    </source>
</reference>
<dbReference type="HOGENOM" id="CLU_005632_1_0_0"/>
<feature type="domain" description="DUF1549" evidence="1">
    <location>
        <begin position="163"/>
        <end position="368"/>
    </location>
</feature>
<dbReference type="PANTHER" id="PTHR35889">
    <property type="entry name" value="CYCLOINULO-OLIGOSACCHARIDE FRUCTANOTRANSFERASE-RELATED"/>
    <property type="match status" value="1"/>
</dbReference>
<protein>
    <recommendedName>
        <fullName evidence="6">Planctomycete cytochrome C</fullName>
    </recommendedName>
</protein>
<dbReference type="Proteomes" id="UP000010798">
    <property type="component" value="Chromosome"/>
</dbReference>
<evidence type="ECO:0000259" key="1">
    <source>
        <dbReference type="Pfam" id="PF07583"/>
    </source>
</evidence>
<dbReference type="InterPro" id="IPR011444">
    <property type="entry name" value="DUF1549"/>
</dbReference>
<evidence type="ECO:0000259" key="3">
    <source>
        <dbReference type="Pfam" id="PF07635"/>
    </source>
</evidence>
<dbReference type="EMBL" id="CP003364">
    <property type="protein sequence ID" value="AGA27090.1"/>
    <property type="molecule type" value="Genomic_DNA"/>
</dbReference>
<dbReference type="STRING" id="886293.Sinac_2798"/>
<dbReference type="KEGG" id="saci:Sinac_2798"/>
<evidence type="ECO:0000313" key="4">
    <source>
        <dbReference type="EMBL" id="AGA27090.1"/>
    </source>
</evidence>
<dbReference type="Pfam" id="PF07587">
    <property type="entry name" value="PSD1"/>
    <property type="match status" value="1"/>
</dbReference>
<evidence type="ECO:0000313" key="5">
    <source>
        <dbReference type="Proteomes" id="UP000010798"/>
    </source>
</evidence>
<dbReference type="PANTHER" id="PTHR35889:SF3">
    <property type="entry name" value="F-BOX DOMAIN-CONTAINING PROTEIN"/>
    <property type="match status" value="1"/>
</dbReference>
<feature type="domain" description="DUF1553" evidence="2">
    <location>
        <begin position="721"/>
        <end position="977"/>
    </location>
</feature>
<sequence length="1033" mass="114272">MRRRTRPLIGRAHAARFGPASLAAFTLLSLLIVGRSASADEPSPKPDTIDFNRDIRPILSENCYQCHGPDKNQRKADLRLDLRDSALELASIVPGKPEESELITRIFSAAADEVMPPPKSHKSLSPEQKQKLKQWIVEGAIYKGHWAYEVPVRPQAPTGPQGVDQLVAQHLAKTGLTPSAEADRRTLIRRLFFDLVGLPPTPQDVDAFINDNSPDAYETLVDRLLSSPHYGERMAIDWLDVVRFADTIGYHSDTPRNVWPYRDYVIRSFNRNTPFDQFTIEQLAGDLLPNSTQEQKVASCFNRLLLTTEEGGAQAKDYEARMLADRVRAVGTVWLGQTLGCCQCHDHKFDPAKAADFYAMGAFFADIDEPIIGQREPGMIVADPLQAKEQARLIANVAAAKARLADPGTLLAAGQDAWEKAVLAEANQADRWVVLQPEKADATEGAQLSVGTDGVVQVQGKSRAGNDTYQITVKTTLKGVTGLRLDTLTDPALPNQGPGRASNGNFVLTEAKVVDAQGKAVALAHASATFEQSGFPAFSAIDGKMGPNNGWAIAGATQADNAIVFEIASPLGDGTPTALTLSLHHQHGSDHTLGRFRILATTLSPPVRAPRAMIPPPQVFEAIRVAPDQRTASQRKQLASHYRVISREIHELKASLAATERALSSYEESLPRCMVSTALKTPRTVRILPRGNWLDETGERVRPALPQYLAPQRTGEDRTLTRLDLARWLVSRENPLTARVFVNRVWKQFFGIGLCKTVDDLGSQGEWPANQDLLDWLSCEFVDSGWDVKRLVRTIVTSQTYRQVSTASKELLTRDPENRELARQSRFRIPAELVRDNALSIAGLLADEVGGPSVKPYQPDGYWENLNFPPRQYVADRGAGEYRRGLYTWWQRSFPHPSMIAFDAPSREECAAERSRSNIPQQALVLLNDPTYVEAARVLATLMIQQGGADPASRIEWAWRRALQRPPRPEELTHLIHLVEHHQEQFARDEPAAKAFLAVGQSPMPDGISPAELAAWTNAARVLLNLHETITRN</sequence>
<accession>L0DDZ5</accession>
<dbReference type="InterPro" id="IPR011429">
    <property type="entry name" value="Cyt_c_Planctomycete-type"/>
</dbReference>
<dbReference type="InterPro" id="IPR036909">
    <property type="entry name" value="Cyt_c-like_dom_sf"/>
</dbReference>
<evidence type="ECO:0000259" key="2">
    <source>
        <dbReference type="Pfam" id="PF07587"/>
    </source>
</evidence>